<feature type="compositionally biased region" description="Basic and acidic residues" evidence="1">
    <location>
        <begin position="145"/>
        <end position="154"/>
    </location>
</feature>
<feature type="compositionally biased region" description="Basic residues" evidence="1">
    <location>
        <begin position="133"/>
        <end position="144"/>
    </location>
</feature>
<sequence length="196" mass="21816">MSTSTVSFGALSAVGLHSGEVQLLPSPMSVLTARCPAAIPYTPHQAPEAGTASTINGFELETIEEEDQDLALMPTATVHTPALSQASFPSDLEDEIVSSPELQRYFEAMATRIEQLVEENELLAEELRRIEKKRKEKKDKKQRKSKEEEARHQTDVMRDLLRAVTAVMTPMPEGSPGRFVLMAIEAFFLRERMNVS</sequence>
<feature type="region of interest" description="Disordered" evidence="1">
    <location>
        <begin position="133"/>
        <end position="154"/>
    </location>
</feature>
<dbReference type="OrthoDB" id="3904884at2759"/>
<reference evidence="2" key="1">
    <citation type="submission" date="2020-06" db="EMBL/GenBank/DDBJ databases">
        <authorList>
            <person name="Onetto C."/>
        </authorList>
    </citation>
    <scope>NUCLEOTIDE SEQUENCE</scope>
</reference>
<comment type="caution">
    <text evidence="2">The sequence shown here is derived from an EMBL/GenBank/DDBJ whole genome shotgun (WGS) entry which is preliminary data.</text>
</comment>
<dbReference type="EMBL" id="CAIJEO010000003">
    <property type="protein sequence ID" value="CAD0088348.1"/>
    <property type="molecule type" value="Genomic_DNA"/>
</dbReference>
<accession>A0A9N8JI38</accession>
<evidence type="ECO:0000256" key="1">
    <source>
        <dbReference type="SAM" id="MobiDB-lite"/>
    </source>
</evidence>
<dbReference type="AlphaFoldDB" id="A0A9N8JI38"/>
<protein>
    <submittedName>
        <fullName evidence="2">Uncharacterized protein</fullName>
    </submittedName>
</protein>
<evidence type="ECO:0000313" key="2">
    <source>
        <dbReference type="EMBL" id="CAD0088348.1"/>
    </source>
</evidence>
<keyword evidence="3" id="KW-1185">Reference proteome</keyword>
<evidence type="ECO:0000313" key="3">
    <source>
        <dbReference type="Proteomes" id="UP000714618"/>
    </source>
</evidence>
<proteinExistence type="predicted"/>
<organism evidence="2 3">
    <name type="scientific">Aureobasidium mustum</name>
    <dbReference type="NCBI Taxonomy" id="2773714"/>
    <lineage>
        <taxon>Eukaryota</taxon>
        <taxon>Fungi</taxon>
        <taxon>Dikarya</taxon>
        <taxon>Ascomycota</taxon>
        <taxon>Pezizomycotina</taxon>
        <taxon>Dothideomycetes</taxon>
        <taxon>Dothideomycetidae</taxon>
        <taxon>Dothideales</taxon>
        <taxon>Saccotheciaceae</taxon>
        <taxon>Aureobasidium</taxon>
    </lineage>
</organism>
<dbReference type="Proteomes" id="UP000714618">
    <property type="component" value="Unassembled WGS sequence"/>
</dbReference>
<gene>
    <name evidence="2" type="ORF">AWRI4233_LOCUS1631</name>
</gene>
<name>A0A9N8JI38_9PEZI</name>